<dbReference type="AlphaFoldDB" id="A0A1Y2B893"/>
<keyword evidence="2" id="KW-0812">Transmembrane</keyword>
<organism evidence="3 4">
    <name type="scientific">Rhizoclosmatium globosum</name>
    <dbReference type="NCBI Taxonomy" id="329046"/>
    <lineage>
        <taxon>Eukaryota</taxon>
        <taxon>Fungi</taxon>
        <taxon>Fungi incertae sedis</taxon>
        <taxon>Chytridiomycota</taxon>
        <taxon>Chytridiomycota incertae sedis</taxon>
        <taxon>Chytridiomycetes</taxon>
        <taxon>Chytridiales</taxon>
        <taxon>Chytriomycetaceae</taxon>
        <taxon>Rhizoclosmatium</taxon>
    </lineage>
</organism>
<feature type="compositionally biased region" description="Low complexity" evidence="1">
    <location>
        <begin position="14"/>
        <end position="24"/>
    </location>
</feature>
<protein>
    <submittedName>
        <fullName evidence="3">Uncharacterized protein</fullName>
    </submittedName>
</protein>
<dbReference type="OrthoDB" id="2115395at2759"/>
<name>A0A1Y2B893_9FUNG</name>
<feature type="region of interest" description="Disordered" evidence="1">
    <location>
        <begin position="1"/>
        <end position="61"/>
    </location>
</feature>
<proteinExistence type="predicted"/>
<feature type="transmembrane region" description="Helical" evidence="2">
    <location>
        <begin position="152"/>
        <end position="173"/>
    </location>
</feature>
<evidence type="ECO:0000256" key="2">
    <source>
        <dbReference type="SAM" id="Phobius"/>
    </source>
</evidence>
<accession>A0A1Y2B893</accession>
<feature type="compositionally biased region" description="Polar residues" evidence="1">
    <location>
        <begin position="1"/>
        <end position="10"/>
    </location>
</feature>
<dbReference type="Proteomes" id="UP000193642">
    <property type="component" value="Unassembled WGS sequence"/>
</dbReference>
<gene>
    <name evidence="3" type="ORF">BCR33DRAFT_744753</name>
</gene>
<feature type="compositionally biased region" description="Polar residues" evidence="1">
    <location>
        <begin position="31"/>
        <end position="43"/>
    </location>
</feature>
<sequence>MSNPQNNPPLSNTPPERQPSSEPPSIDRLDQISQRPTRETLSINVPPPLDTTPPLYDNPPSTNNTLLAAIRMQFDKEPNFFNTRLPDRLDGKIPYNLYLARMTELNQHLNTKASLDSIKHLTRLRVIWLVLLAVSLAAALVIDLLTREVYGYALLTIPVIYGIWVPMTAQVCFDGNGQYG</sequence>
<evidence type="ECO:0000256" key="1">
    <source>
        <dbReference type="SAM" id="MobiDB-lite"/>
    </source>
</evidence>
<reference evidence="3 4" key="1">
    <citation type="submission" date="2016-07" db="EMBL/GenBank/DDBJ databases">
        <title>Pervasive Adenine N6-methylation of Active Genes in Fungi.</title>
        <authorList>
            <consortium name="DOE Joint Genome Institute"/>
            <person name="Mondo S.J."/>
            <person name="Dannebaum R.O."/>
            <person name="Kuo R.C."/>
            <person name="Labutti K."/>
            <person name="Haridas S."/>
            <person name="Kuo A."/>
            <person name="Salamov A."/>
            <person name="Ahrendt S.R."/>
            <person name="Lipzen A."/>
            <person name="Sullivan W."/>
            <person name="Andreopoulos W.B."/>
            <person name="Clum A."/>
            <person name="Lindquist E."/>
            <person name="Daum C."/>
            <person name="Ramamoorthy G.K."/>
            <person name="Gryganskyi A."/>
            <person name="Culley D."/>
            <person name="Magnuson J.K."/>
            <person name="James T.Y."/>
            <person name="O'Malley M.A."/>
            <person name="Stajich J.E."/>
            <person name="Spatafora J.W."/>
            <person name="Visel A."/>
            <person name="Grigoriev I.V."/>
        </authorList>
    </citation>
    <scope>NUCLEOTIDE SEQUENCE [LARGE SCALE GENOMIC DNA]</scope>
    <source>
        <strain evidence="3 4">JEL800</strain>
    </source>
</reference>
<feature type="transmembrane region" description="Helical" evidence="2">
    <location>
        <begin position="126"/>
        <end position="146"/>
    </location>
</feature>
<keyword evidence="2" id="KW-0472">Membrane</keyword>
<evidence type="ECO:0000313" key="3">
    <source>
        <dbReference type="EMBL" id="ORY30916.1"/>
    </source>
</evidence>
<evidence type="ECO:0000313" key="4">
    <source>
        <dbReference type="Proteomes" id="UP000193642"/>
    </source>
</evidence>
<dbReference type="EMBL" id="MCGO01000080">
    <property type="protein sequence ID" value="ORY30916.1"/>
    <property type="molecule type" value="Genomic_DNA"/>
</dbReference>
<comment type="caution">
    <text evidence="3">The sequence shown here is derived from an EMBL/GenBank/DDBJ whole genome shotgun (WGS) entry which is preliminary data.</text>
</comment>
<keyword evidence="4" id="KW-1185">Reference proteome</keyword>
<keyword evidence="2" id="KW-1133">Transmembrane helix</keyword>